<organism evidence="2 3">
    <name type="scientific">Rariglobus hedericola</name>
    <dbReference type="NCBI Taxonomy" id="2597822"/>
    <lineage>
        <taxon>Bacteria</taxon>
        <taxon>Pseudomonadati</taxon>
        <taxon>Verrucomicrobiota</taxon>
        <taxon>Opitutia</taxon>
        <taxon>Opitutales</taxon>
        <taxon>Opitutaceae</taxon>
        <taxon>Rariglobus</taxon>
    </lineage>
</organism>
<comment type="caution">
    <text evidence="2">The sequence shown here is derived from an EMBL/GenBank/DDBJ whole genome shotgun (WGS) entry which is preliminary data.</text>
</comment>
<keyword evidence="3" id="KW-1185">Reference proteome</keyword>
<sequence>MTHYTFAKTFRALYDKAVSLYASGQRGADTYFTADENAWLASNGITAQHIYDYAEDQTNYEGEPGYDIALGIEYVRRDYFLNVQHGQPTGVIADPDTWPAKNATAEGIEWLPRIIPKARAKLRGELRSSTMYACGGDRKFFMANDIHPAEFLNLVWRFDGNDAAIIDWAVRRSSGVF</sequence>
<dbReference type="Pfam" id="PF16798">
    <property type="entry name" value="DUF5069"/>
    <property type="match status" value="1"/>
</dbReference>
<gene>
    <name evidence="2" type="ORF">FPL22_02330</name>
</gene>
<name>A0A556QNF2_9BACT</name>
<dbReference type="RefSeq" id="WP_144228506.1">
    <property type="nucleotide sequence ID" value="NZ_CBCRVV010000025.1"/>
</dbReference>
<dbReference type="EMBL" id="VMBG01000001">
    <property type="protein sequence ID" value="TSJ78165.1"/>
    <property type="molecule type" value="Genomic_DNA"/>
</dbReference>
<dbReference type="Proteomes" id="UP000315648">
    <property type="component" value="Unassembled WGS sequence"/>
</dbReference>
<proteinExistence type="predicted"/>
<dbReference type="InterPro" id="IPR031849">
    <property type="entry name" value="DUF5069"/>
</dbReference>
<reference evidence="2 3" key="1">
    <citation type="submission" date="2019-07" db="EMBL/GenBank/DDBJ databases">
        <title>Description of 53C-WASEF.</title>
        <authorList>
            <person name="Pitt A."/>
            <person name="Hahn M.W."/>
        </authorList>
    </citation>
    <scope>NUCLEOTIDE SEQUENCE [LARGE SCALE GENOMIC DNA]</scope>
    <source>
        <strain evidence="2 3">53C-WASEF</strain>
    </source>
</reference>
<dbReference type="OrthoDB" id="197194at2"/>
<feature type="domain" description="DUF5069" evidence="1">
    <location>
        <begin position="103"/>
        <end position="172"/>
    </location>
</feature>
<evidence type="ECO:0000259" key="1">
    <source>
        <dbReference type="Pfam" id="PF16798"/>
    </source>
</evidence>
<accession>A0A556QNF2</accession>
<dbReference type="AlphaFoldDB" id="A0A556QNF2"/>
<evidence type="ECO:0000313" key="3">
    <source>
        <dbReference type="Proteomes" id="UP000315648"/>
    </source>
</evidence>
<evidence type="ECO:0000313" key="2">
    <source>
        <dbReference type="EMBL" id="TSJ78165.1"/>
    </source>
</evidence>
<protein>
    <submittedName>
        <fullName evidence="2">DUF5069 domain-containing protein</fullName>
    </submittedName>
</protein>